<proteinExistence type="predicted"/>
<gene>
    <name evidence="1" type="ORF">GMARGA_LOCUS22657</name>
</gene>
<dbReference type="EMBL" id="CAJVQB010022065">
    <property type="protein sequence ID" value="CAG8798710.1"/>
    <property type="molecule type" value="Genomic_DNA"/>
</dbReference>
<comment type="caution">
    <text evidence="1">The sequence shown here is derived from an EMBL/GenBank/DDBJ whole genome shotgun (WGS) entry which is preliminary data.</text>
</comment>
<evidence type="ECO:0000313" key="1">
    <source>
        <dbReference type="EMBL" id="CAG8798710.1"/>
    </source>
</evidence>
<name>A0ABN7VTH4_GIGMA</name>
<evidence type="ECO:0000313" key="2">
    <source>
        <dbReference type="Proteomes" id="UP000789901"/>
    </source>
</evidence>
<protein>
    <submittedName>
        <fullName evidence="1">33211_t:CDS:1</fullName>
    </submittedName>
</protein>
<sequence>MKNEANSIQKWIIMKSWQLMEQVEIAKHGSDSVSKVMTSEVGGVTKNGNKK</sequence>
<keyword evidence="2" id="KW-1185">Reference proteome</keyword>
<dbReference type="Proteomes" id="UP000789901">
    <property type="component" value="Unassembled WGS sequence"/>
</dbReference>
<accession>A0ABN7VTH4</accession>
<reference evidence="1 2" key="1">
    <citation type="submission" date="2021-06" db="EMBL/GenBank/DDBJ databases">
        <authorList>
            <person name="Kallberg Y."/>
            <person name="Tangrot J."/>
            <person name="Rosling A."/>
        </authorList>
    </citation>
    <scope>NUCLEOTIDE SEQUENCE [LARGE SCALE GENOMIC DNA]</scope>
    <source>
        <strain evidence="1 2">120-4 pot B 10/14</strain>
    </source>
</reference>
<organism evidence="1 2">
    <name type="scientific">Gigaspora margarita</name>
    <dbReference type="NCBI Taxonomy" id="4874"/>
    <lineage>
        <taxon>Eukaryota</taxon>
        <taxon>Fungi</taxon>
        <taxon>Fungi incertae sedis</taxon>
        <taxon>Mucoromycota</taxon>
        <taxon>Glomeromycotina</taxon>
        <taxon>Glomeromycetes</taxon>
        <taxon>Diversisporales</taxon>
        <taxon>Gigasporaceae</taxon>
        <taxon>Gigaspora</taxon>
    </lineage>
</organism>